<dbReference type="EMBL" id="LDJI01000012">
    <property type="protein sequence ID" value="KRG64730.1"/>
    <property type="molecule type" value="Genomic_DNA"/>
</dbReference>
<comment type="caution">
    <text evidence="2">The sequence shown here is derived from an EMBL/GenBank/DDBJ whole genome shotgun (WGS) entry which is preliminary data.</text>
</comment>
<protein>
    <submittedName>
        <fullName evidence="2">Uncharacterized protein</fullName>
    </submittedName>
</protein>
<keyword evidence="1" id="KW-0732">Signal</keyword>
<organism evidence="2 3">
    <name type="scientific">Stenotrophomonas humi</name>
    <dbReference type="NCBI Taxonomy" id="405444"/>
    <lineage>
        <taxon>Bacteria</taxon>
        <taxon>Pseudomonadati</taxon>
        <taxon>Pseudomonadota</taxon>
        <taxon>Gammaproteobacteria</taxon>
        <taxon>Lysobacterales</taxon>
        <taxon>Lysobacteraceae</taxon>
        <taxon>Stenotrophomonas</taxon>
    </lineage>
</organism>
<gene>
    <name evidence="2" type="ORF">ABB26_06825</name>
</gene>
<evidence type="ECO:0000256" key="1">
    <source>
        <dbReference type="SAM" id="SignalP"/>
    </source>
</evidence>
<dbReference type="PATRIC" id="fig|405444.3.peg.370"/>
<dbReference type="AlphaFoldDB" id="A0A0R0CED1"/>
<dbReference type="OrthoDB" id="5974698at2"/>
<feature type="signal peptide" evidence="1">
    <location>
        <begin position="1"/>
        <end position="20"/>
    </location>
</feature>
<reference evidence="2 3" key="1">
    <citation type="submission" date="2015-05" db="EMBL/GenBank/DDBJ databases">
        <title>Genome sequencing and analysis of members of genus Stenotrophomonas.</title>
        <authorList>
            <person name="Patil P.P."/>
            <person name="Midha S."/>
            <person name="Patil P.B."/>
        </authorList>
    </citation>
    <scope>NUCLEOTIDE SEQUENCE [LARGE SCALE GENOMIC DNA]</scope>
    <source>
        <strain evidence="2 3">DSM 18929</strain>
    </source>
</reference>
<dbReference type="Proteomes" id="UP000050864">
    <property type="component" value="Unassembled WGS sequence"/>
</dbReference>
<name>A0A0R0CED1_9GAMM</name>
<feature type="chain" id="PRO_5006393906" evidence="1">
    <location>
        <begin position="21"/>
        <end position="169"/>
    </location>
</feature>
<proteinExistence type="predicted"/>
<evidence type="ECO:0000313" key="3">
    <source>
        <dbReference type="Proteomes" id="UP000050864"/>
    </source>
</evidence>
<accession>A0A0R0CED1</accession>
<keyword evidence="3" id="KW-1185">Reference proteome</keyword>
<dbReference type="RefSeq" id="WP_057632927.1">
    <property type="nucleotide sequence ID" value="NZ_LDJI01000012.1"/>
</dbReference>
<evidence type="ECO:0000313" key="2">
    <source>
        <dbReference type="EMBL" id="KRG64730.1"/>
    </source>
</evidence>
<sequence length="169" mass="18379">MMKAAFPMILFAALPLPLLAANPKPEIERPAASAQADAALHTVRQIPEACTRIEGRFTGDAGAPYDMQLVRTSEHCQPRAMFLEFAKVNPSEANGWKLNEVVRIPSAACRSQQALVEVWRKPAGQQVALDGQGQNRVYLEDAKAQAAAGRLAALPAYSARLQMEGRPCR</sequence>